<dbReference type="CDD" id="cd02440">
    <property type="entry name" value="AdoMet_MTases"/>
    <property type="match status" value="1"/>
</dbReference>
<dbReference type="PANTHER" id="PTHR43591:SF108">
    <property type="entry name" value="S-ADENOSYL-L-METHIONINE-DEPENDENT METHYLTRANSFERASE"/>
    <property type="match status" value="1"/>
</dbReference>
<feature type="compositionally biased region" description="Basic and acidic residues" evidence="2">
    <location>
        <begin position="197"/>
        <end position="207"/>
    </location>
</feature>
<protein>
    <recommendedName>
        <fullName evidence="5">Methyltransferase type 11 domain-containing protein</fullName>
    </recommendedName>
</protein>
<evidence type="ECO:0000313" key="4">
    <source>
        <dbReference type="Proteomes" id="UP000283895"/>
    </source>
</evidence>
<evidence type="ECO:0000313" key="3">
    <source>
        <dbReference type="EMBL" id="ROW10577.1"/>
    </source>
</evidence>
<gene>
    <name evidence="3" type="ORF">VMCG_01731</name>
</gene>
<dbReference type="Proteomes" id="UP000283895">
    <property type="component" value="Unassembled WGS sequence"/>
</dbReference>
<dbReference type="STRING" id="356882.A0A423X3Y2"/>
<organism evidence="3 4">
    <name type="scientific">Cytospora schulzeri</name>
    <dbReference type="NCBI Taxonomy" id="448051"/>
    <lineage>
        <taxon>Eukaryota</taxon>
        <taxon>Fungi</taxon>
        <taxon>Dikarya</taxon>
        <taxon>Ascomycota</taxon>
        <taxon>Pezizomycotina</taxon>
        <taxon>Sordariomycetes</taxon>
        <taxon>Sordariomycetidae</taxon>
        <taxon>Diaporthales</taxon>
        <taxon>Cytosporaceae</taxon>
        <taxon>Cytospora</taxon>
    </lineage>
</organism>
<feature type="compositionally biased region" description="Basic and acidic residues" evidence="2">
    <location>
        <begin position="11"/>
        <end position="20"/>
    </location>
</feature>
<feature type="region of interest" description="Disordered" evidence="2">
    <location>
        <begin position="197"/>
        <end position="220"/>
    </location>
</feature>
<comment type="caution">
    <text evidence="3">The sequence shown here is derived from an EMBL/GenBank/DDBJ whole genome shotgun (WGS) entry which is preliminary data.</text>
</comment>
<dbReference type="Gene3D" id="3.40.50.150">
    <property type="entry name" value="Vaccinia Virus protein VP39"/>
    <property type="match status" value="1"/>
</dbReference>
<dbReference type="PANTHER" id="PTHR43591">
    <property type="entry name" value="METHYLTRANSFERASE"/>
    <property type="match status" value="1"/>
</dbReference>
<evidence type="ECO:0008006" key="5">
    <source>
        <dbReference type="Google" id="ProtNLM"/>
    </source>
</evidence>
<sequence>MEGPTDFTKLNQDHFDNEAANYDAKHEKTTEEIARRIEARRDFIGLDWIEDDDSSEDEGDDSHRQPSRTVKILDYACGTGSMSRVSLPPVAIALAPYITQSVGIDLSEKMVAAYNVRARNQGLTEGEMAAFHGNLCVPGDEDPAAFRDPKFFDFDLAVVGLGFHHFDDPELAAKRLVARLRPGGVLMIIDFLPHGPHGSDHGHDHHHDHSHHGHHHRDEHGQMEVVGGDASVDKALKTVTHHGFSEEHIKEIFLNAGAGKDFGLDNMGQVVFGPRHGKRTLFMARGTKA</sequence>
<evidence type="ECO:0000256" key="1">
    <source>
        <dbReference type="ARBA" id="ARBA00038158"/>
    </source>
</evidence>
<accession>A0A423X3Y2</accession>
<dbReference type="SUPFAM" id="SSF53335">
    <property type="entry name" value="S-adenosyl-L-methionine-dependent methyltransferases"/>
    <property type="match status" value="1"/>
</dbReference>
<keyword evidence="4" id="KW-1185">Reference proteome</keyword>
<dbReference type="AlphaFoldDB" id="A0A423X3Y2"/>
<name>A0A423X3Y2_9PEZI</name>
<dbReference type="Pfam" id="PF13489">
    <property type="entry name" value="Methyltransf_23"/>
    <property type="match status" value="1"/>
</dbReference>
<comment type="similarity">
    <text evidence="1">Belongs to the methyltransferase superfamily. LaeA methyltransferase family.</text>
</comment>
<dbReference type="OrthoDB" id="3647at2759"/>
<reference evidence="3 4" key="1">
    <citation type="submission" date="2015-09" db="EMBL/GenBank/DDBJ databases">
        <title>Host preference determinants of Valsa canker pathogens revealed by comparative genomics.</title>
        <authorList>
            <person name="Yin Z."/>
            <person name="Huang L."/>
        </authorList>
    </citation>
    <scope>NUCLEOTIDE SEQUENCE [LARGE SCALE GENOMIC DNA]</scope>
    <source>
        <strain evidence="3 4">03-1</strain>
    </source>
</reference>
<proteinExistence type="inferred from homology"/>
<dbReference type="InterPro" id="IPR029063">
    <property type="entry name" value="SAM-dependent_MTases_sf"/>
</dbReference>
<feature type="region of interest" description="Disordered" evidence="2">
    <location>
        <begin position="1"/>
        <end position="20"/>
    </location>
</feature>
<evidence type="ECO:0000256" key="2">
    <source>
        <dbReference type="SAM" id="MobiDB-lite"/>
    </source>
</evidence>
<dbReference type="EMBL" id="LKEA01000003">
    <property type="protein sequence ID" value="ROW10577.1"/>
    <property type="molecule type" value="Genomic_DNA"/>
</dbReference>